<feature type="region of interest" description="Disordered" evidence="1">
    <location>
        <begin position="245"/>
        <end position="268"/>
    </location>
</feature>
<protein>
    <recommendedName>
        <fullName evidence="4">SAP domain-containing protein</fullName>
    </recommendedName>
</protein>
<keyword evidence="3" id="KW-1185">Reference proteome</keyword>
<evidence type="ECO:0008006" key="4">
    <source>
        <dbReference type="Google" id="ProtNLM"/>
    </source>
</evidence>
<dbReference type="OrthoDB" id="3269001at2759"/>
<sequence>MYLAGVIPGPSKPSLDEINPYLGLLVDELLEFWTPGVKYSRTSKHSSPHLVRAALLPLICDILAARQVAGMGSHSSKYFCSFCLLPLDNMEDLNKASWPRRTAQTHRQFAERWQNAASVDEREKIFAASGVRWSELLRLPYWDPINFTVVDSMHNLYLGLLKTHCRDIWGMSVDVDDSDATTSQKKHPKVPSERDMAKGLSVLYYGSLAQLQKCRKAVLWYLCLERDLRRAGTVKQLSRILDEWTSANRQEPSGAPRPTQKTAPKEPVDAADLANAEAHMFSNMEKALARWRKSILLALCDKYGVASDGTKPELATRLIAYAQVRCDNVCTSDEGPENKGDHATYALGRQAFTAIREVRENMELPSWINQVPRGFGTTEHGKLSADQWHTAGTVLLPVALIWLWGNDTGRKRQMLANFLDLVTAVVLAGLWTLTEEHIDLFESHMLRYLAELKQLYKEIALRPNHHLALHIPDCMRLFGPVPSWRAFVFERFNYMLQRLNTNLTFGEMEGTFMKTSCRAANLRVLLQDSTLKSSLAEFLETFRALSGEDERGMRLDSILRSKESFVVPQGSGSSTRSHLDEIVYNLLLKTLNGETDRATYVDSATTSKRAGERYLSREAQQHSDIIIRGIHYRTTPTSLRDSNVQYRLSSSDADPAVGRIRSIFTHSRKGVEGRWISETFLVVDRLEELSENDARLDNFRRYPYAGGRLYYEQVRPSYHVIRPPQIICHVARTPLNVSGISSPTVHVLPLDRVRCLAFPSMLRNSLRPVLADLLVLLPDGR</sequence>
<reference evidence="2 3" key="1">
    <citation type="journal article" date="2015" name="Biotechnol. Biofuels">
        <title>Enhanced degradation of softwood versus hardwood by the white-rot fungus Pycnoporus coccineus.</title>
        <authorList>
            <person name="Couturier M."/>
            <person name="Navarro D."/>
            <person name="Chevret D."/>
            <person name="Henrissat B."/>
            <person name="Piumi F."/>
            <person name="Ruiz-Duenas F.J."/>
            <person name="Martinez A.T."/>
            <person name="Grigoriev I.V."/>
            <person name="Riley R."/>
            <person name="Lipzen A."/>
            <person name="Berrin J.G."/>
            <person name="Master E.R."/>
            <person name="Rosso M.N."/>
        </authorList>
    </citation>
    <scope>NUCLEOTIDE SEQUENCE [LARGE SCALE GENOMIC DNA]</scope>
    <source>
        <strain evidence="2 3">BRFM310</strain>
    </source>
</reference>
<accession>A0A1Y2I5Y7</accession>
<dbReference type="AlphaFoldDB" id="A0A1Y2I5Y7"/>
<evidence type="ECO:0000313" key="2">
    <source>
        <dbReference type="EMBL" id="OSC96548.1"/>
    </source>
</evidence>
<evidence type="ECO:0000256" key="1">
    <source>
        <dbReference type="SAM" id="MobiDB-lite"/>
    </source>
</evidence>
<dbReference type="PANTHER" id="PTHR46579:SF1">
    <property type="entry name" value="F5_8 TYPE C DOMAIN-CONTAINING PROTEIN"/>
    <property type="match status" value="1"/>
</dbReference>
<dbReference type="PANTHER" id="PTHR46579">
    <property type="entry name" value="F5/8 TYPE C DOMAIN-CONTAINING PROTEIN-RELATED"/>
    <property type="match status" value="1"/>
</dbReference>
<organism evidence="2 3">
    <name type="scientific">Trametes coccinea (strain BRFM310)</name>
    <name type="common">Pycnoporus coccineus</name>
    <dbReference type="NCBI Taxonomy" id="1353009"/>
    <lineage>
        <taxon>Eukaryota</taxon>
        <taxon>Fungi</taxon>
        <taxon>Dikarya</taxon>
        <taxon>Basidiomycota</taxon>
        <taxon>Agaricomycotina</taxon>
        <taxon>Agaricomycetes</taxon>
        <taxon>Polyporales</taxon>
        <taxon>Polyporaceae</taxon>
        <taxon>Trametes</taxon>
    </lineage>
</organism>
<dbReference type="Proteomes" id="UP000193067">
    <property type="component" value="Unassembled WGS sequence"/>
</dbReference>
<evidence type="ECO:0000313" key="3">
    <source>
        <dbReference type="Proteomes" id="UP000193067"/>
    </source>
</evidence>
<proteinExistence type="predicted"/>
<dbReference type="STRING" id="1353009.A0A1Y2I5Y7"/>
<name>A0A1Y2I5Y7_TRAC3</name>
<gene>
    <name evidence="2" type="ORF">PYCCODRAFT_1378951</name>
</gene>
<dbReference type="EMBL" id="KZ084176">
    <property type="protein sequence ID" value="OSC96548.1"/>
    <property type="molecule type" value="Genomic_DNA"/>
</dbReference>